<keyword evidence="7" id="KW-0319">Glycerol metabolism</keyword>
<dbReference type="EC" id="2.3.1.20" evidence="4"/>
<accession>A0A9D7EA33</accession>
<dbReference type="SUPFAM" id="SSF52777">
    <property type="entry name" value="CoA-dependent acyltransferases"/>
    <property type="match status" value="1"/>
</dbReference>
<evidence type="ECO:0000256" key="10">
    <source>
        <dbReference type="ARBA" id="ARBA00048109"/>
    </source>
</evidence>
<feature type="compositionally biased region" description="Low complexity" evidence="11">
    <location>
        <begin position="491"/>
        <end position="505"/>
    </location>
</feature>
<dbReference type="Pfam" id="PF03007">
    <property type="entry name" value="WS_DGAT_cat"/>
    <property type="match status" value="1"/>
</dbReference>
<feature type="region of interest" description="Disordered" evidence="11">
    <location>
        <begin position="147"/>
        <end position="173"/>
    </location>
</feature>
<comment type="catalytic activity">
    <reaction evidence="10">
        <text>an acyl-CoA + a 1,2-diacyl-sn-glycerol = a triacyl-sn-glycerol + CoA</text>
        <dbReference type="Rhea" id="RHEA:10868"/>
        <dbReference type="ChEBI" id="CHEBI:17815"/>
        <dbReference type="ChEBI" id="CHEBI:57287"/>
        <dbReference type="ChEBI" id="CHEBI:58342"/>
        <dbReference type="ChEBI" id="CHEBI:64615"/>
        <dbReference type="EC" id="2.3.1.20"/>
    </reaction>
</comment>
<dbReference type="InterPro" id="IPR014292">
    <property type="entry name" value="Acyl_transf_WS/DGAT"/>
</dbReference>
<dbReference type="InterPro" id="IPR045034">
    <property type="entry name" value="O-acyltransferase_WSD1-like"/>
</dbReference>
<evidence type="ECO:0000256" key="7">
    <source>
        <dbReference type="ARBA" id="ARBA00022798"/>
    </source>
</evidence>
<dbReference type="PANTHER" id="PTHR31650:SF1">
    <property type="entry name" value="WAX ESTER SYNTHASE_DIACYLGLYCEROL ACYLTRANSFERASE 4-RELATED"/>
    <property type="match status" value="1"/>
</dbReference>
<dbReference type="NCBIfam" id="TIGR02946">
    <property type="entry name" value="acyl_WS_DGAT"/>
    <property type="match status" value="1"/>
</dbReference>
<dbReference type="GO" id="GO:0004144">
    <property type="term" value="F:diacylglycerol O-acyltransferase activity"/>
    <property type="evidence" value="ECO:0007669"/>
    <property type="project" value="UniProtKB-EC"/>
</dbReference>
<dbReference type="Pfam" id="PF06974">
    <property type="entry name" value="WS_DGAT_C"/>
    <property type="match status" value="1"/>
</dbReference>
<evidence type="ECO:0000256" key="8">
    <source>
        <dbReference type="ARBA" id="ARBA00023098"/>
    </source>
</evidence>
<keyword evidence="8" id="KW-0443">Lipid metabolism</keyword>
<keyword evidence="5" id="KW-0444">Lipid biosynthesis</keyword>
<feature type="region of interest" description="Disordered" evidence="11">
    <location>
        <begin position="480"/>
        <end position="542"/>
    </location>
</feature>
<dbReference type="PANTHER" id="PTHR31650">
    <property type="entry name" value="O-ACYLTRANSFERASE (WSD1-LIKE) FAMILY PROTEIN"/>
    <property type="match status" value="1"/>
</dbReference>
<comment type="caution">
    <text evidence="14">The sequence shown here is derived from an EMBL/GenBank/DDBJ whole genome shotgun (WGS) entry which is preliminary data.</text>
</comment>
<keyword evidence="9" id="KW-0012">Acyltransferase</keyword>
<comment type="pathway">
    <text evidence="2">Lipid metabolism.</text>
</comment>
<evidence type="ECO:0000256" key="5">
    <source>
        <dbReference type="ARBA" id="ARBA00022516"/>
    </source>
</evidence>
<gene>
    <name evidence="14" type="ORF">IPH26_13315</name>
</gene>
<dbReference type="InterPro" id="IPR004255">
    <property type="entry name" value="O-acyltransferase_WSD1_N"/>
</dbReference>
<protein>
    <recommendedName>
        <fullName evidence="4">diacylglycerol O-acyltransferase</fullName>
        <ecNumber evidence="4">2.3.1.20</ecNumber>
    </recommendedName>
</protein>
<dbReference type="InterPro" id="IPR009721">
    <property type="entry name" value="O-acyltransferase_WSD1_C"/>
</dbReference>
<keyword evidence="6" id="KW-0808">Transferase</keyword>
<evidence type="ECO:0000256" key="4">
    <source>
        <dbReference type="ARBA" id="ARBA00013244"/>
    </source>
</evidence>
<dbReference type="GO" id="GO:0005886">
    <property type="term" value="C:plasma membrane"/>
    <property type="evidence" value="ECO:0007669"/>
    <property type="project" value="TreeGrafter"/>
</dbReference>
<evidence type="ECO:0000256" key="9">
    <source>
        <dbReference type="ARBA" id="ARBA00023315"/>
    </source>
</evidence>
<organism evidence="14 15">
    <name type="scientific">Candidatus Methylophosphatis roskildensis</name>
    <dbReference type="NCBI Taxonomy" id="2899263"/>
    <lineage>
        <taxon>Bacteria</taxon>
        <taxon>Pseudomonadati</taxon>
        <taxon>Pseudomonadota</taxon>
        <taxon>Betaproteobacteria</taxon>
        <taxon>Nitrosomonadales</taxon>
        <taxon>Sterolibacteriaceae</taxon>
        <taxon>Candidatus Methylophosphatis</taxon>
    </lineage>
</organism>
<dbReference type="GO" id="GO:0006071">
    <property type="term" value="P:glycerol metabolic process"/>
    <property type="evidence" value="ECO:0007669"/>
    <property type="project" value="UniProtKB-KW"/>
</dbReference>
<dbReference type="GO" id="GO:0019432">
    <property type="term" value="P:triglyceride biosynthetic process"/>
    <property type="evidence" value="ECO:0007669"/>
    <property type="project" value="TreeGrafter"/>
</dbReference>
<dbReference type="InterPro" id="IPR023213">
    <property type="entry name" value="CAT-like_dom_sf"/>
</dbReference>
<evidence type="ECO:0000313" key="14">
    <source>
        <dbReference type="EMBL" id="MBK6973862.1"/>
    </source>
</evidence>
<proteinExistence type="inferred from homology"/>
<name>A0A9D7EA33_9PROT</name>
<comment type="similarity">
    <text evidence="3">Belongs to the long-chain O-acyltransferase family.</text>
</comment>
<evidence type="ECO:0000313" key="15">
    <source>
        <dbReference type="Proteomes" id="UP000807785"/>
    </source>
</evidence>
<reference evidence="14" key="1">
    <citation type="submission" date="2020-10" db="EMBL/GenBank/DDBJ databases">
        <title>Connecting structure to function with the recovery of over 1000 high-quality activated sludge metagenome-assembled genomes encoding full-length rRNA genes using long-read sequencing.</title>
        <authorList>
            <person name="Singleton C.M."/>
            <person name="Petriglieri F."/>
            <person name="Kristensen J.M."/>
            <person name="Kirkegaard R.H."/>
            <person name="Michaelsen T.Y."/>
            <person name="Andersen M.H."/>
            <person name="Karst S.M."/>
            <person name="Dueholm M.S."/>
            <person name="Nielsen P.H."/>
            <person name="Albertsen M."/>
        </authorList>
    </citation>
    <scope>NUCLEOTIDE SEQUENCE</scope>
    <source>
        <strain evidence="14">Bjer_18-Q3-R1-45_BAT3C.347</strain>
    </source>
</reference>
<evidence type="ECO:0000259" key="13">
    <source>
        <dbReference type="Pfam" id="PF06974"/>
    </source>
</evidence>
<evidence type="ECO:0000256" key="6">
    <source>
        <dbReference type="ARBA" id="ARBA00022679"/>
    </source>
</evidence>
<feature type="domain" description="O-acyltransferase WSD1-like N-terminal" evidence="12">
    <location>
        <begin position="1"/>
        <end position="272"/>
    </location>
</feature>
<sequence length="542" mass="58833">MSSVDTAWLRMDRPNNLMMIVGVMVFGGRVDYERLLKTLRARLLPYARFHQRVAFDASGAWWEDDEDFELEGHVMRTALPGSGGKPELQKLVAELVSQPLNRHKPLWQFQLVDNYLGGSAMVARIHHCIADGIALIGVMNSLTDASADASVEPPPGSLPPKKRKRSSGGEGSLWDPLLGPLESAMAATKKWSGTLVSKSVDVWHHPENAVGYARISGAIASDIGEIALMPNDTQTRFKGKPGTVKRVAWSDPMPLDEIKAVGKALGCSVNDVLLSCVAGALREYLAAKGDKVDGVELRAMVPVNLRPPGREHQLGNQFGLVPLLLPAGIDHPVTRVFEVRRRMERLKGSYQAPLAMGLLGILGVCPKSIQSQILGLIARKASAVMTNVPGPQSQLWFAGEQLLEQMFWVPQSGDIGIGVSILSYNGKVQMGVITDKRFVPDPQRIVASFEPEFEHLLMLLLMKPWDGERSTDEIEAILGGKPTARKAPTESAAASAPSSSQQRQATKGASSPKAARTRTKLTPAAPAIETTTAPPRVPKRFR</sequence>
<dbReference type="AlphaFoldDB" id="A0A9D7EA33"/>
<comment type="pathway">
    <text evidence="1">Glycerolipid metabolism; triacylglycerol biosynthesis.</text>
</comment>
<evidence type="ECO:0000259" key="12">
    <source>
        <dbReference type="Pfam" id="PF03007"/>
    </source>
</evidence>
<feature type="domain" description="O-acyltransferase WSD1 C-terminal" evidence="13">
    <location>
        <begin position="315"/>
        <end position="456"/>
    </location>
</feature>
<evidence type="ECO:0000256" key="1">
    <source>
        <dbReference type="ARBA" id="ARBA00004771"/>
    </source>
</evidence>
<feature type="compositionally biased region" description="Low complexity" evidence="11">
    <location>
        <begin position="522"/>
        <end position="534"/>
    </location>
</feature>
<evidence type="ECO:0000256" key="2">
    <source>
        <dbReference type="ARBA" id="ARBA00005189"/>
    </source>
</evidence>
<dbReference type="EMBL" id="JADJEV010000004">
    <property type="protein sequence ID" value="MBK6973862.1"/>
    <property type="molecule type" value="Genomic_DNA"/>
</dbReference>
<dbReference type="Proteomes" id="UP000807785">
    <property type="component" value="Unassembled WGS sequence"/>
</dbReference>
<dbReference type="Gene3D" id="3.30.559.10">
    <property type="entry name" value="Chloramphenicol acetyltransferase-like domain"/>
    <property type="match status" value="1"/>
</dbReference>
<evidence type="ECO:0000256" key="11">
    <source>
        <dbReference type="SAM" id="MobiDB-lite"/>
    </source>
</evidence>
<evidence type="ECO:0000256" key="3">
    <source>
        <dbReference type="ARBA" id="ARBA00009587"/>
    </source>
</evidence>